<dbReference type="Proteomes" id="UP000772434">
    <property type="component" value="Unassembled WGS sequence"/>
</dbReference>
<keyword evidence="2" id="KW-1185">Reference proteome</keyword>
<evidence type="ECO:0000313" key="1">
    <source>
        <dbReference type="EMBL" id="KAF9076638.1"/>
    </source>
</evidence>
<accession>A0A9P5UFS9</accession>
<organism evidence="1 2">
    <name type="scientific">Rhodocollybia butyracea</name>
    <dbReference type="NCBI Taxonomy" id="206335"/>
    <lineage>
        <taxon>Eukaryota</taxon>
        <taxon>Fungi</taxon>
        <taxon>Dikarya</taxon>
        <taxon>Basidiomycota</taxon>
        <taxon>Agaricomycotina</taxon>
        <taxon>Agaricomycetes</taxon>
        <taxon>Agaricomycetidae</taxon>
        <taxon>Agaricales</taxon>
        <taxon>Marasmiineae</taxon>
        <taxon>Omphalotaceae</taxon>
        <taxon>Rhodocollybia</taxon>
    </lineage>
</organism>
<dbReference type="EMBL" id="JADNRY010000006">
    <property type="protein sequence ID" value="KAF9076638.1"/>
    <property type="molecule type" value="Genomic_DNA"/>
</dbReference>
<protein>
    <submittedName>
        <fullName evidence="1">Uncharacterized protein</fullName>
    </submittedName>
</protein>
<gene>
    <name evidence="1" type="ORF">BDP27DRAFT_1398278</name>
</gene>
<reference evidence="1" key="1">
    <citation type="submission" date="2020-11" db="EMBL/GenBank/DDBJ databases">
        <authorList>
            <consortium name="DOE Joint Genome Institute"/>
            <person name="Ahrendt S."/>
            <person name="Riley R."/>
            <person name="Andreopoulos W."/>
            <person name="Labutti K."/>
            <person name="Pangilinan J."/>
            <person name="Ruiz-Duenas F.J."/>
            <person name="Barrasa J.M."/>
            <person name="Sanchez-Garcia M."/>
            <person name="Camarero S."/>
            <person name="Miyauchi S."/>
            <person name="Serrano A."/>
            <person name="Linde D."/>
            <person name="Babiker R."/>
            <person name="Drula E."/>
            <person name="Ayuso-Fernandez I."/>
            <person name="Pacheco R."/>
            <person name="Padilla G."/>
            <person name="Ferreira P."/>
            <person name="Barriuso J."/>
            <person name="Kellner H."/>
            <person name="Castanera R."/>
            <person name="Alfaro M."/>
            <person name="Ramirez L."/>
            <person name="Pisabarro A.G."/>
            <person name="Kuo A."/>
            <person name="Tritt A."/>
            <person name="Lipzen A."/>
            <person name="He G."/>
            <person name="Yan M."/>
            <person name="Ng V."/>
            <person name="Cullen D."/>
            <person name="Martin F."/>
            <person name="Rosso M.-N."/>
            <person name="Henrissat B."/>
            <person name="Hibbett D."/>
            <person name="Martinez A.T."/>
            <person name="Grigoriev I.V."/>
        </authorList>
    </citation>
    <scope>NUCLEOTIDE SEQUENCE</scope>
    <source>
        <strain evidence="1">AH 40177</strain>
    </source>
</reference>
<sequence>CRLQCLALTQCSSRSSRSSRHWNPNRLAVYVNALLLANSDVFLNTDSDIYDVISGLPNIELVTQICNDLNYPWIIFCR</sequence>
<comment type="caution">
    <text evidence="1">The sequence shown here is derived from an EMBL/GenBank/DDBJ whole genome shotgun (WGS) entry which is preliminary data.</text>
</comment>
<feature type="non-terminal residue" evidence="1">
    <location>
        <position position="1"/>
    </location>
</feature>
<name>A0A9P5UFS9_9AGAR</name>
<evidence type="ECO:0000313" key="2">
    <source>
        <dbReference type="Proteomes" id="UP000772434"/>
    </source>
</evidence>
<proteinExistence type="predicted"/>
<dbReference type="AlphaFoldDB" id="A0A9P5UFS9"/>